<accession>A0AAQ3SNJ9</accession>
<keyword evidence="2" id="KW-1185">Reference proteome</keyword>
<evidence type="ECO:0000313" key="1">
    <source>
        <dbReference type="EMBL" id="WVZ57607.1"/>
    </source>
</evidence>
<dbReference type="EMBL" id="CP144746">
    <property type="protein sequence ID" value="WVZ57607.1"/>
    <property type="molecule type" value="Genomic_DNA"/>
</dbReference>
<organism evidence="1 2">
    <name type="scientific">Paspalum notatum var. saurae</name>
    <dbReference type="NCBI Taxonomy" id="547442"/>
    <lineage>
        <taxon>Eukaryota</taxon>
        <taxon>Viridiplantae</taxon>
        <taxon>Streptophyta</taxon>
        <taxon>Embryophyta</taxon>
        <taxon>Tracheophyta</taxon>
        <taxon>Spermatophyta</taxon>
        <taxon>Magnoliopsida</taxon>
        <taxon>Liliopsida</taxon>
        <taxon>Poales</taxon>
        <taxon>Poaceae</taxon>
        <taxon>PACMAD clade</taxon>
        <taxon>Panicoideae</taxon>
        <taxon>Andropogonodae</taxon>
        <taxon>Paspaleae</taxon>
        <taxon>Paspalinae</taxon>
        <taxon>Paspalum</taxon>
    </lineage>
</organism>
<name>A0AAQ3SNJ9_PASNO</name>
<gene>
    <name evidence="1" type="ORF">U9M48_007970</name>
</gene>
<evidence type="ECO:0008006" key="3">
    <source>
        <dbReference type="Google" id="ProtNLM"/>
    </source>
</evidence>
<proteinExistence type="predicted"/>
<evidence type="ECO:0000313" key="2">
    <source>
        <dbReference type="Proteomes" id="UP001341281"/>
    </source>
</evidence>
<reference evidence="1 2" key="1">
    <citation type="submission" date="2024-02" db="EMBL/GenBank/DDBJ databases">
        <title>High-quality chromosome-scale genome assembly of Pensacola bahiagrass (Paspalum notatum Flugge var. saurae).</title>
        <authorList>
            <person name="Vega J.M."/>
            <person name="Podio M."/>
            <person name="Orjuela J."/>
            <person name="Siena L.A."/>
            <person name="Pessino S.C."/>
            <person name="Combes M.C."/>
            <person name="Mariac C."/>
            <person name="Albertini E."/>
            <person name="Pupilli F."/>
            <person name="Ortiz J.P.A."/>
            <person name="Leblanc O."/>
        </authorList>
    </citation>
    <scope>NUCLEOTIDE SEQUENCE [LARGE SCALE GENOMIC DNA]</scope>
    <source>
        <strain evidence="1">R1</strain>
        <tissue evidence="1">Leaf</tissue>
    </source>
</reference>
<sequence length="87" mass="10052">MRFPILKCALHCSIKTQTDIVLAICVVHNFIKRNNGADQWLNEESMKVNPSDNYGEDVLSLNERRRAGNVKRNQIVQAMLDDYLVYI</sequence>
<protein>
    <recommendedName>
        <fullName evidence="3">DDE Tnp4 domain-containing protein</fullName>
    </recommendedName>
</protein>
<dbReference type="AlphaFoldDB" id="A0AAQ3SNJ9"/>
<dbReference type="Proteomes" id="UP001341281">
    <property type="component" value="Chromosome 02"/>
</dbReference>